<dbReference type="AlphaFoldDB" id="A0A0K9YSW5"/>
<dbReference type="STRING" id="54915.ADS79_23890"/>
<name>A0A0K9YSW5_9BACL</name>
<reference evidence="2" key="2">
    <citation type="submission" date="2015-07" db="EMBL/GenBank/DDBJ databases">
        <title>MeaNS - Measles Nucleotide Surveillance Program.</title>
        <authorList>
            <person name="Tran T."/>
            <person name="Druce J."/>
        </authorList>
    </citation>
    <scope>NUCLEOTIDE SEQUENCE</scope>
    <source>
        <strain evidence="2">DSM 9887</strain>
    </source>
</reference>
<reference evidence="1 4" key="3">
    <citation type="submission" date="2019-06" db="EMBL/GenBank/DDBJ databases">
        <title>Whole genome shotgun sequence of Brevibacillus reuszeri NBRC 15719.</title>
        <authorList>
            <person name="Hosoyama A."/>
            <person name="Uohara A."/>
            <person name="Ohji S."/>
            <person name="Ichikawa N."/>
        </authorList>
    </citation>
    <scope>NUCLEOTIDE SEQUENCE [LARGE SCALE GENOMIC DNA]</scope>
    <source>
        <strain evidence="1 4">NBRC 15719</strain>
    </source>
</reference>
<dbReference type="Proteomes" id="UP000319578">
    <property type="component" value="Unassembled WGS sequence"/>
</dbReference>
<dbReference type="Gene3D" id="1.20.120.450">
    <property type="entry name" value="dinb family like domain"/>
    <property type="match status" value="1"/>
</dbReference>
<dbReference type="Pfam" id="PF07609">
    <property type="entry name" value="DUF1572"/>
    <property type="match status" value="1"/>
</dbReference>
<comment type="caution">
    <text evidence="2">The sequence shown here is derived from an EMBL/GenBank/DDBJ whole genome shotgun (WGS) entry which is preliminary data.</text>
</comment>
<dbReference type="InterPro" id="IPR034660">
    <property type="entry name" value="DinB/YfiT-like"/>
</dbReference>
<dbReference type="EMBL" id="LGIQ01000009">
    <property type="protein sequence ID" value="KNB71793.1"/>
    <property type="molecule type" value="Genomic_DNA"/>
</dbReference>
<dbReference type="EMBL" id="BJON01000004">
    <property type="protein sequence ID" value="GED67474.1"/>
    <property type="molecule type" value="Genomic_DNA"/>
</dbReference>
<gene>
    <name evidence="2" type="ORF">ADS79_23890</name>
    <name evidence="1" type="ORF">BRE01_11760</name>
</gene>
<dbReference type="SUPFAM" id="SSF109854">
    <property type="entry name" value="DinB/YfiT-like putative metalloenzymes"/>
    <property type="match status" value="1"/>
</dbReference>
<evidence type="ECO:0000313" key="3">
    <source>
        <dbReference type="Proteomes" id="UP000036834"/>
    </source>
</evidence>
<accession>A0A0K9YSW5</accession>
<organism evidence="2 3">
    <name type="scientific">Brevibacillus reuszeri</name>
    <dbReference type="NCBI Taxonomy" id="54915"/>
    <lineage>
        <taxon>Bacteria</taxon>
        <taxon>Bacillati</taxon>
        <taxon>Bacillota</taxon>
        <taxon>Bacilli</taxon>
        <taxon>Bacillales</taxon>
        <taxon>Paenibacillaceae</taxon>
        <taxon>Brevibacillus</taxon>
    </lineage>
</organism>
<evidence type="ECO:0000313" key="1">
    <source>
        <dbReference type="EMBL" id="GED67474.1"/>
    </source>
</evidence>
<keyword evidence="4" id="KW-1185">Reference proteome</keyword>
<proteinExistence type="predicted"/>
<sequence length="179" mass="20463">MDLGKEFLSCTTEKFHDVKKLAEKAMEQLTLEELNQLPSSESNSIAVIVRHLSGNMIARWTDFLHSDGEKAERNRDLEFEGSYPSKEELLSAWDKGWDALFAALSSLGPDDLMKTVTIRNEPHSVLKAIQRQLSHYSYHIGQIVYIGKQIRDTSWKNLSVPRGKSEQYTEQVKNSHANR</sequence>
<dbReference type="InterPro" id="IPR011466">
    <property type="entry name" value="DUF1572"/>
</dbReference>
<evidence type="ECO:0000313" key="4">
    <source>
        <dbReference type="Proteomes" id="UP000319578"/>
    </source>
</evidence>
<evidence type="ECO:0000313" key="2">
    <source>
        <dbReference type="EMBL" id="KNB71793.1"/>
    </source>
</evidence>
<evidence type="ECO:0008006" key="5">
    <source>
        <dbReference type="Google" id="ProtNLM"/>
    </source>
</evidence>
<protein>
    <recommendedName>
        <fullName evidence="5">DUF1572 domain-containing protein</fullName>
    </recommendedName>
</protein>
<dbReference type="PATRIC" id="fig|54915.3.peg.3919"/>
<dbReference type="Proteomes" id="UP000036834">
    <property type="component" value="Unassembled WGS sequence"/>
</dbReference>
<reference evidence="3" key="1">
    <citation type="submission" date="2015-07" db="EMBL/GenBank/DDBJ databases">
        <title>Genome sequencing project for genomic taxonomy and phylogenomics of Bacillus-like bacteria.</title>
        <authorList>
            <person name="Liu B."/>
            <person name="Wang J."/>
            <person name="Zhu Y."/>
            <person name="Liu G."/>
            <person name="Chen Q."/>
            <person name="Chen Z."/>
            <person name="Lan J."/>
            <person name="Che J."/>
            <person name="Ge C."/>
            <person name="Shi H."/>
            <person name="Pan Z."/>
            <person name="Liu X."/>
        </authorList>
    </citation>
    <scope>NUCLEOTIDE SEQUENCE [LARGE SCALE GENOMIC DNA]</scope>
    <source>
        <strain evidence="3">DSM 9887</strain>
    </source>
</reference>